<feature type="transmembrane region" description="Helical" evidence="1">
    <location>
        <begin position="82"/>
        <end position="99"/>
    </location>
</feature>
<keyword evidence="3" id="KW-1185">Reference proteome</keyword>
<dbReference type="EMBL" id="KK088427">
    <property type="protein sequence ID" value="EYE94236.1"/>
    <property type="molecule type" value="Genomic_DNA"/>
</dbReference>
<gene>
    <name evidence="2" type="ORF">EURHEDRAFT_413457</name>
</gene>
<dbReference type="GeneID" id="63697300"/>
<organism evidence="2 3">
    <name type="scientific">Aspergillus ruber (strain CBS 135680)</name>
    <dbReference type="NCBI Taxonomy" id="1388766"/>
    <lineage>
        <taxon>Eukaryota</taxon>
        <taxon>Fungi</taxon>
        <taxon>Dikarya</taxon>
        <taxon>Ascomycota</taxon>
        <taxon>Pezizomycotina</taxon>
        <taxon>Eurotiomycetes</taxon>
        <taxon>Eurotiomycetidae</taxon>
        <taxon>Eurotiales</taxon>
        <taxon>Aspergillaceae</taxon>
        <taxon>Aspergillus</taxon>
        <taxon>Aspergillus subgen. Aspergillus</taxon>
    </lineage>
</organism>
<keyword evidence="1" id="KW-0472">Membrane</keyword>
<dbReference type="RefSeq" id="XP_040637924.1">
    <property type="nucleotide sequence ID" value="XM_040782176.1"/>
</dbReference>
<dbReference type="AlphaFoldDB" id="A0A017SBP7"/>
<evidence type="ECO:0000313" key="2">
    <source>
        <dbReference type="EMBL" id="EYE94236.1"/>
    </source>
</evidence>
<protein>
    <submittedName>
        <fullName evidence="2">Uncharacterized protein</fullName>
    </submittedName>
</protein>
<evidence type="ECO:0000313" key="3">
    <source>
        <dbReference type="Proteomes" id="UP000019804"/>
    </source>
</evidence>
<keyword evidence="1" id="KW-1133">Transmembrane helix</keyword>
<dbReference type="Proteomes" id="UP000019804">
    <property type="component" value="Unassembled WGS sequence"/>
</dbReference>
<dbReference type="HOGENOM" id="CLU_2209486_0_0_1"/>
<name>A0A017SBP7_ASPRC</name>
<keyword evidence="1" id="KW-0812">Transmembrane</keyword>
<sequence length="107" mass="11842">MSSSSIITILCSILRSNPMIAFLSVGNLSIYVAIVLLANLTNARLYLLVALCVLLSYILDIVELQDTASKSGWPLQSKKKMVCVVTEMLCFSLAAVAIWRKFLSLWE</sequence>
<feature type="transmembrane region" description="Helical" evidence="1">
    <location>
        <begin position="20"/>
        <end position="39"/>
    </location>
</feature>
<proteinExistence type="predicted"/>
<reference evidence="3" key="1">
    <citation type="journal article" date="2014" name="Nat. Commun.">
        <title>Genomic adaptations of the halophilic Dead Sea filamentous fungus Eurotium rubrum.</title>
        <authorList>
            <person name="Kis-Papo T."/>
            <person name="Weig A.R."/>
            <person name="Riley R."/>
            <person name="Persoh D."/>
            <person name="Salamov A."/>
            <person name="Sun H."/>
            <person name="Lipzen A."/>
            <person name="Wasser S.P."/>
            <person name="Rambold G."/>
            <person name="Grigoriev I.V."/>
            <person name="Nevo E."/>
        </authorList>
    </citation>
    <scope>NUCLEOTIDE SEQUENCE [LARGE SCALE GENOMIC DNA]</scope>
    <source>
        <strain evidence="3">CBS 135680</strain>
    </source>
</reference>
<evidence type="ECO:0000256" key="1">
    <source>
        <dbReference type="SAM" id="Phobius"/>
    </source>
</evidence>
<accession>A0A017SBP7</accession>
<feature type="transmembrane region" description="Helical" evidence="1">
    <location>
        <begin position="45"/>
        <end position="62"/>
    </location>
</feature>